<keyword evidence="4" id="KW-0378">Hydrolase</keyword>
<sequence>MAPREWPHCIAHPHDPEIYPEGPPEHSEAEEEEVEENGVGDEEDEEVESGDSELRRKRKGKGGASQTKMVAAAMCVGIGSFSDPIEAQGLAHFLEHMLFMGSTEFPDENEMCRAVWNNSVYGSVTGVS</sequence>
<evidence type="ECO:0000256" key="3">
    <source>
        <dbReference type="ARBA" id="ARBA00022723"/>
    </source>
</evidence>
<feature type="domain" description="Peptidase M16 N-terminal" evidence="8">
    <location>
        <begin position="66"/>
        <end position="115"/>
    </location>
</feature>
<protein>
    <recommendedName>
        <fullName evidence="8">Peptidase M16 N-terminal domain-containing protein</fullName>
    </recommendedName>
</protein>
<dbReference type="PANTHER" id="PTHR43690">
    <property type="entry name" value="NARDILYSIN"/>
    <property type="match status" value="1"/>
</dbReference>
<dbReference type="GO" id="GO:0004222">
    <property type="term" value="F:metalloendopeptidase activity"/>
    <property type="evidence" value="ECO:0007669"/>
    <property type="project" value="InterPro"/>
</dbReference>
<dbReference type="GO" id="GO:0006508">
    <property type="term" value="P:proteolysis"/>
    <property type="evidence" value="ECO:0007669"/>
    <property type="project" value="UniProtKB-KW"/>
</dbReference>
<organism evidence="9 10">
    <name type="scientific">Prunus armeniaca</name>
    <name type="common">Apricot</name>
    <name type="synonym">Armeniaca vulgaris</name>
    <dbReference type="NCBI Taxonomy" id="36596"/>
    <lineage>
        <taxon>Eukaryota</taxon>
        <taxon>Viridiplantae</taxon>
        <taxon>Streptophyta</taxon>
        <taxon>Embryophyta</taxon>
        <taxon>Tracheophyta</taxon>
        <taxon>Spermatophyta</taxon>
        <taxon>Magnoliopsida</taxon>
        <taxon>eudicotyledons</taxon>
        <taxon>Gunneridae</taxon>
        <taxon>Pentapetalae</taxon>
        <taxon>rosids</taxon>
        <taxon>fabids</taxon>
        <taxon>Rosales</taxon>
        <taxon>Rosaceae</taxon>
        <taxon>Amygdaloideae</taxon>
        <taxon>Amygdaleae</taxon>
        <taxon>Prunus</taxon>
    </lineage>
</organism>
<evidence type="ECO:0000256" key="6">
    <source>
        <dbReference type="ARBA" id="ARBA00023049"/>
    </source>
</evidence>
<feature type="region of interest" description="Disordered" evidence="7">
    <location>
        <begin position="1"/>
        <end position="67"/>
    </location>
</feature>
<accession>A0A6J5XMY6</accession>
<evidence type="ECO:0000313" key="10">
    <source>
        <dbReference type="Proteomes" id="UP000507245"/>
    </source>
</evidence>
<keyword evidence="5" id="KW-0862">Zinc</keyword>
<reference evidence="10" key="1">
    <citation type="journal article" date="2020" name="Genome Biol.">
        <title>Gamete binning: chromosome-level and haplotype-resolved genome assembly enabled by high-throughput single-cell sequencing of gamete genomes.</title>
        <authorList>
            <person name="Campoy J.A."/>
            <person name="Sun H."/>
            <person name="Goel M."/>
            <person name="Jiao W.-B."/>
            <person name="Folz-Donahue K."/>
            <person name="Wang N."/>
            <person name="Rubio M."/>
            <person name="Liu C."/>
            <person name="Kukat C."/>
            <person name="Ruiz D."/>
            <person name="Huettel B."/>
            <person name="Schneeberger K."/>
        </authorList>
    </citation>
    <scope>NUCLEOTIDE SEQUENCE [LARGE SCALE GENOMIC DNA]</scope>
    <source>
        <strain evidence="10">cv. Rojo Pasion</strain>
    </source>
</reference>
<keyword evidence="3" id="KW-0479">Metal-binding</keyword>
<evidence type="ECO:0000313" key="9">
    <source>
        <dbReference type="EMBL" id="CAB4312354.1"/>
    </source>
</evidence>
<dbReference type="Proteomes" id="UP000507245">
    <property type="component" value="Unassembled WGS sequence"/>
</dbReference>
<evidence type="ECO:0000256" key="5">
    <source>
        <dbReference type="ARBA" id="ARBA00022833"/>
    </source>
</evidence>
<name>A0A6J5XMY6_PRUAR</name>
<dbReference type="Pfam" id="PF00675">
    <property type="entry name" value="Peptidase_M16"/>
    <property type="match status" value="1"/>
</dbReference>
<dbReference type="SUPFAM" id="SSF63411">
    <property type="entry name" value="LuxS/MPP-like metallohydrolase"/>
    <property type="match status" value="1"/>
</dbReference>
<keyword evidence="6" id="KW-0482">Metalloprotease</keyword>
<keyword evidence="10" id="KW-1185">Reference proteome</keyword>
<evidence type="ECO:0000256" key="1">
    <source>
        <dbReference type="ARBA" id="ARBA00007261"/>
    </source>
</evidence>
<gene>
    <name evidence="9" type="ORF">ORAREDHAP_LOCUS34750</name>
</gene>
<dbReference type="PANTHER" id="PTHR43690:SF18">
    <property type="entry name" value="INSULIN-DEGRADING ENZYME-RELATED"/>
    <property type="match status" value="1"/>
</dbReference>
<dbReference type="AlphaFoldDB" id="A0A6J5XMY6"/>
<dbReference type="Gene3D" id="3.30.830.10">
    <property type="entry name" value="Metalloenzyme, LuxS/M16 peptidase-like"/>
    <property type="match status" value="1"/>
</dbReference>
<proteinExistence type="inferred from homology"/>
<feature type="compositionally biased region" description="Basic and acidic residues" evidence="7">
    <location>
        <begin position="12"/>
        <end position="27"/>
    </location>
</feature>
<evidence type="ECO:0000256" key="7">
    <source>
        <dbReference type="SAM" id="MobiDB-lite"/>
    </source>
</evidence>
<dbReference type="GO" id="GO:0005829">
    <property type="term" value="C:cytosol"/>
    <property type="evidence" value="ECO:0007669"/>
    <property type="project" value="TreeGrafter"/>
</dbReference>
<dbReference type="InterPro" id="IPR011249">
    <property type="entry name" value="Metalloenz_LuxS/M16"/>
</dbReference>
<dbReference type="InterPro" id="IPR001431">
    <property type="entry name" value="Pept_M16_Zn_BS"/>
</dbReference>
<dbReference type="InterPro" id="IPR011765">
    <property type="entry name" value="Pept_M16_N"/>
</dbReference>
<dbReference type="InterPro" id="IPR050626">
    <property type="entry name" value="Peptidase_M16"/>
</dbReference>
<evidence type="ECO:0000256" key="2">
    <source>
        <dbReference type="ARBA" id="ARBA00022670"/>
    </source>
</evidence>
<evidence type="ECO:0000259" key="8">
    <source>
        <dbReference type="Pfam" id="PF00675"/>
    </source>
</evidence>
<dbReference type="OrthoDB" id="952271at2759"/>
<dbReference type="EMBL" id="CAEKKB010000006">
    <property type="protein sequence ID" value="CAB4312354.1"/>
    <property type="molecule type" value="Genomic_DNA"/>
</dbReference>
<evidence type="ECO:0000256" key="4">
    <source>
        <dbReference type="ARBA" id="ARBA00022801"/>
    </source>
</evidence>
<feature type="compositionally biased region" description="Acidic residues" evidence="7">
    <location>
        <begin position="28"/>
        <end position="51"/>
    </location>
</feature>
<comment type="similarity">
    <text evidence="1">Belongs to the peptidase M16 family.</text>
</comment>
<dbReference type="PROSITE" id="PS00143">
    <property type="entry name" value="INSULINASE"/>
    <property type="match status" value="1"/>
</dbReference>
<dbReference type="GO" id="GO:0046872">
    <property type="term" value="F:metal ion binding"/>
    <property type="evidence" value="ECO:0007669"/>
    <property type="project" value="UniProtKB-KW"/>
</dbReference>
<keyword evidence="2" id="KW-0645">Protease</keyword>